<feature type="chain" id="PRO_5009139112" description="MltA-interacting MipA family protein" evidence="6">
    <location>
        <begin position="34"/>
        <end position="284"/>
    </location>
</feature>
<evidence type="ECO:0008006" key="9">
    <source>
        <dbReference type="Google" id="ProtNLM"/>
    </source>
</evidence>
<evidence type="ECO:0000256" key="4">
    <source>
        <dbReference type="ARBA" id="ARBA00023136"/>
    </source>
</evidence>
<evidence type="ECO:0000256" key="5">
    <source>
        <dbReference type="ARBA" id="ARBA00023237"/>
    </source>
</evidence>
<dbReference type="GO" id="GO:0009279">
    <property type="term" value="C:cell outer membrane"/>
    <property type="evidence" value="ECO:0007669"/>
    <property type="project" value="UniProtKB-SubCell"/>
</dbReference>
<evidence type="ECO:0000313" key="8">
    <source>
        <dbReference type="Proteomes" id="UP000094472"/>
    </source>
</evidence>
<comment type="caution">
    <text evidence="7">The sequence shown here is derived from an EMBL/GenBank/DDBJ whole genome shotgun (WGS) entry which is preliminary data.</text>
</comment>
<reference evidence="7 8" key="1">
    <citation type="journal article" date="2016" name="Environ. Microbiol.">
        <title>New Methyloceanibacter diversity from North Sea sediments includes methanotroph containing solely the soluble methane monooxygenase.</title>
        <authorList>
            <person name="Vekeman B."/>
            <person name="Kerckhof F.M."/>
            <person name="Cremers G."/>
            <person name="de Vos P."/>
            <person name="Vandamme P."/>
            <person name="Boon N."/>
            <person name="Op den Camp H.J."/>
            <person name="Heylen K."/>
        </authorList>
    </citation>
    <scope>NUCLEOTIDE SEQUENCE [LARGE SCALE GENOMIC DNA]</scope>
    <source>
        <strain evidence="7 8">R-67175</strain>
    </source>
</reference>
<feature type="signal peptide" evidence="6">
    <location>
        <begin position="1"/>
        <end position="33"/>
    </location>
</feature>
<evidence type="ECO:0000256" key="3">
    <source>
        <dbReference type="ARBA" id="ARBA00022729"/>
    </source>
</evidence>
<dbReference type="InterPro" id="IPR010583">
    <property type="entry name" value="MipA"/>
</dbReference>
<name>A0A1E3W859_9HYPH</name>
<keyword evidence="3 6" id="KW-0732">Signal</keyword>
<dbReference type="Proteomes" id="UP000094472">
    <property type="component" value="Unassembled WGS sequence"/>
</dbReference>
<dbReference type="OrthoDB" id="5462484at2"/>
<dbReference type="PANTHER" id="PTHR38776:SF1">
    <property type="entry name" value="MLTA-INTERACTING PROTEIN-RELATED"/>
    <property type="match status" value="1"/>
</dbReference>
<protein>
    <recommendedName>
        <fullName evidence="9">MltA-interacting MipA family protein</fullName>
    </recommendedName>
</protein>
<sequence>MLVWRGGAFRQAAGVVLMAGVAAAVVSPSPAAAEPEAGRSVTLGAAAIVKPKYEGSDEHEYIPIPIIIPRLSESPDEDPSAFKSFRKRVSFRGLDDIRIRVLGGERLQFGAVTGYITDRDQNDGDQLRGWGNVEGGLVLGAYSGFSMGAFEFDAAILEKVTGDESGFEMRFGVETTRQLTERTTVVARLGTTLASEEYMQTYFGVTASQAARSRAGVPVYTPDAGIKDVYFELGGTVDLTDRWLLKAGGRYGRLLGDAADSPVVEAENQLSGVLGLGYRFSLPQ</sequence>
<comment type="similarity">
    <text evidence="2">Belongs to the MipA/OmpV family.</text>
</comment>
<keyword evidence="8" id="KW-1185">Reference proteome</keyword>
<gene>
    <name evidence="7" type="ORF">AUC69_00435</name>
</gene>
<dbReference type="RefSeq" id="WP_069440404.1">
    <property type="nucleotide sequence ID" value="NZ_LPWF01000002.1"/>
</dbReference>
<dbReference type="PANTHER" id="PTHR38776">
    <property type="entry name" value="MLTA-INTERACTING PROTEIN-RELATED"/>
    <property type="match status" value="1"/>
</dbReference>
<comment type="subcellular location">
    <subcellularLocation>
        <location evidence="1">Cell outer membrane</location>
    </subcellularLocation>
</comment>
<organism evidence="7 8">
    <name type="scientific">Methyloceanibacter superfactus</name>
    <dbReference type="NCBI Taxonomy" id="1774969"/>
    <lineage>
        <taxon>Bacteria</taxon>
        <taxon>Pseudomonadati</taxon>
        <taxon>Pseudomonadota</taxon>
        <taxon>Alphaproteobacteria</taxon>
        <taxon>Hyphomicrobiales</taxon>
        <taxon>Hyphomicrobiaceae</taxon>
        <taxon>Methyloceanibacter</taxon>
    </lineage>
</organism>
<keyword evidence="4" id="KW-0472">Membrane</keyword>
<evidence type="ECO:0000256" key="6">
    <source>
        <dbReference type="SAM" id="SignalP"/>
    </source>
</evidence>
<dbReference type="AlphaFoldDB" id="A0A1E3W859"/>
<evidence type="ECO:0000256" key="2">
    <source>
        <dbReference type="ARBA" id="ARBA00005722"/>
    </source>
</evidence>
<evidence type="ECO:0000256" key="1">
    <source>
        <dbReference type="ARBA" id="ARBA00004442"/>
    </source>
</evidence>
<evidence type="ECO:0000313" key="7">
    <source>
        <dbReference type="EMBL" id="ODS01999.1"/>
    </source>
</evidence>
<accession>A0A1E3W859</accession>
<proteinExistence type="inferred from homology"/>
<dbReference type="Pfam" id="PF06629">
    <property type="entry name" value="MipA"/>
    <property type="match status" value="1"/>
</dbReference>
<dbReference type="STRING" id="1774969.AUC69_00435"/>
<keyword evidence="5" id="KW-0998">Cell outer membrane</keyword>
<dbReference type="EMBL" id="LPWF01000002">
    <property type="protein sequence ID" value="ODS01999.1"/>
    <property type="molecule type" value="Genomic_DNA"/>
</dbReference>